<feature type="transmembrane region" description="Helical" evidence="1">
    <location>
        <begin position="6"/>
        <end position="28"/>
    </location>
</feature>
<keyword evidence="1" id="KW-1133">Transmembrane helix</keyword>
<evidence type="ECO:0000313" key="3">
    <source>
        <dbReference type="Proteomes" id="UP000824013"/>
    </source>
</evidence>
<evidence type="ECO:0000256" key="1">
    <source>
        <dbReference type="SAM" id="Phobius"/>
    </source>
</evidence>
<reference evidence="2" key="1">
    <citation type="journal article" date="2021" name="PeerJ">
        <title>Extensive microbial diversity within the chicken gut microbiome revealed by metagenomics and culture.</title>
        <authorList>
            <person name="Gilroy R."/>
            <person name="Ravi A."/>
            <person name="Getino M."/>
            <person name="Pursley I."/>
            <person name="Horton D.L."/>
            <person name="Alikhan N.F."/>
            <person name="Baker D."/>
            <person name="Gharbi K."/>
            <person name="Hall N."/>
            <person name="Watson M."/>
            <person name="Adriaenssens E.M."/>
            <person name="Foster-Nyarko E."/>
            <person name="Jarju S."/>
            <person name="Secka A."/>
            <person name="Antonio M."/>
            <person name="Oren A."/>
            <person name="Chaudhuri R.R."/>
            <person name="La Ragione R."/>
            <person name="Hildebrand F."/>
            <person name="Pallen M.J."/>
        </authorList>
    </citation>
    <scope>NUCLEOTIDE SEQUENCE</scope>
    <source>
        <strain evidence="2">3204</strain>
    </source>
</reference>
<dbReference type="AlphaFoldDB" id="A0A9D1ZKJ5"/>
<comment type="caution">
    <text evidence="2">The sequence shown here is derived from an EMBL/GenBank/DDBJ whole genome shotgun (WGS) entry which is preliminary data.</text>
</comment>
<dbReference type="EMBL" id="DXCM01000022">
    <property type="protein sequence ID" value="HIY91851.1"/>
    <property type="molecule type" value="Genomic_DNA"/>
</dbReference>
<accession>A0A9D1ZKJ5</accession>
<name>A0A9D1ZKJ5_9LACO</name>
<gene>
    <name evidence="2" type="ORF">H9820_02760</name>
</gene>
<reference evidence="2" key="2">
    <citation type="submission" date="2021-04" db="EMBL/GenBank/DDBJ databases">
        <authorList>
            <person name="Gilroy R."/>
        </authorList>
    </citation>
    <scope>NUCLEOTIDE SEQUENCE</scope>
    <source>
        <strain evidence="2">3204</strain>
    </source>
</reference>
<organism evidence="2 3">
    <name type="scientific">Candidatus Companilactobacillus pullicola</name>
    <dbReference type="NCBI Taxonomy" id="2838523"/>
    <lineage>
        <taxon>Bacteria</taxon>
        <taxon>Bacillati</taxon>
        <taxon>Bacillota</taxon>
        <taxon>Bacilli</taxon>
        <taxon>Lactobacillales</taxon>
        <taxon>Lactobacillaceae</taxon>
        <taxon>Companilactobacillus</taxon>
    </lineage>
</organism>
<keyword evidence="1" id="KW-0472">Membrane</keyword>
<protein>
    <submittedName>
        <fullName evidence="2">Uncharacterized protein</fullName>
    </submittedName>
</protein>
<keyword evidence="1" id="KW-0812">Transmembrane</keyword>
<sequence length="187" mass="21406">MINWNSFISWSGFCTGILGTMISISNWWKNRPRIKIKSSDSSDYSNVLIPGKYMASYSDDSVILNLTFINKRSSSISVGLVQAWNYKTHKWNSVGIENKIIGMINVKTDYSDNYGFAITFNKFTGIEVPFSLKGFEIKNRHVAVNQYCLSPQLKVKLRFLTSTGYVKHTYQCQTLETYVENLGYKLS</sequence>
<dbReference type="Proteomes" id="UP000824013">
    <property type="component" value="Unassembled WGS sequence"/>
</dbReference>
<proteinExistence type="predicted"/>
<evidence type="ECO:0000313" key="2">
    <source>
        <dbReference type="EMBL" id="HIY91851.1"/>
    </source>
</evidence>